<feature type="signal peptide" evidence="1">
    <location>
        <begin position="1"/>
        <end position="34"/>
    </location>
</feature>
<keyword evidence="3" id="KW-1185">Reference proteome</keyword>
<comment type="caution">
    <text evidence="2">The sequence shown here is derived from an EMBL/GenBank/DDBJ whole genome shotgun (WGS) entry which is preliminary data.</text>
</comment>
<dbReference type="RefSeq" id="WP_344041192.1">
    <property type="nucleotide sequence ID" value="NZ_BAAAKE010000027.1"/>
</dbReference>
<evidence type="ECO:0000313" key="2">
    <source>
        <dbReference type="EMBL" id="MFC5058505.1"/>
    </source>
</evidence>
<dbReference type="EMBL" id="JBHSJB010000032">
    <property type="protein sequence ID" value="MFC5058505.1"/>
    <property type="molecule type" value="Genomic_DNA"/>
</dbReference>
<evidence type="ECO:0008006" key="4">
    <source>
        <dbReference type="Google" id="ProtNLM"/>
    </source>
</evidence>
<gene>
    <name evidence="2" type="ORF">ACFPFM_32745</name>
</gene>
<proteinExistence type="predicted"/>
<accession>A0ABV9Y730</accession>
<feature type="chain" id="PRO_5045298687" description="SH3 domain-containing protein" evidence="1">
    <location>
        <begin position="35"/>
        <end position="121"/>
    </location>
</feature>
<dbReference type="Proteomes" id="UP001595833">
    <property type="component" value="Unassembled WGS sequence"/>
</dbReference>
<evidence type="ECO:0000256" key="1">
    <source>
        <dbReference type="SAM" id="SignalP"/>
    </source>
</evidence>
<reference evidence="3" key="1">
    <citation type="journal article" date="2019" name="Int. J. Syst. Evol. Microbiol.">
        <title>The Global Catalogue of Microorganisms (GCM) 10K type strain sequencing project: providing services to taxonomists for standard genome sequencing and annotation.</title>
        <authorList>
            <consortium name="The Broad Institute Genomics Platform"/>
            <consortium name="The Broad Institute Genome Sequencing Center for Infectious Disease"/>
            <person name="Wu L."/>
            <person name="Ma J."/>
        </authorList>
    </citation>
    <scope>NUCLEOTIDE SEQUENCE [LARGE SCALE GENOMIC DNA]</scope>
    <source>
        <strain evidence="3">KCTC 12848</strain>
    </source>
</reference>
<keyword evidence="1" id="KW-0732">Signal</keyword>
<organism evidence="2 3">
    <name type="scientific">Saccharothrix xinjiangensis</name>
    <dbReference type="NCBI Taxonomy" id="204798"/>
    <lineage>
        <taxon>Bacteria</taxon>
        <taxon>Bacillati</taxon>
        <taxon>Actinomycetota</taxon>
        <taxon>Actinomycetes</taxon>
        <taxon>Pseudonocardiales</taxon>
        <taxon>Pseudonocardiaceae</taxon>
        <taxon>Saccharothrix</taxon>
    </lineage>
</organism>
<protein>
    <recommendedName>
        <fullName evidence="4">SH3 domain-containing protein</fullName>
    </recommendedName>
</protein>
<sequence length="121" mass="12500">MTGSRATRMRRVAGGVIASAAVAFTTALLPTATAAAQPLDPAASPVTIQASCHVGQVPIVLANTWVRQGPGLGSPSLYTLTVGAGYRITAGPIDNDGIRWWKGHGNGLADGWTPEYNLSCR</sequence>
<name>A0ABV9Y730_9PSEU</name>
<evidence type="ECO:0000313" key="3">
    <source>
        <dbReference type="Proteomes" id="UP001595833"/>
    </source>
</evidence>